<dbReference type="PANTHER" id="PTHR10424:SF80">
    <property type="entry name" value="ENVELOPE GLYCOPROTEIN"/>
    <property type="match status" value="1"/>
</dbReference>
<keyword evidence="2" id="KW-0472">Membrane</keyword>
<dbReference type="PANTHER" id="PTHR10424">
    <property type="entry name" value="VIRAL ENVELOPE PROTEIN"/>
    <property type="match status" value="1"/>
</dbReference>
<dbReference type="Ensembl" id="ENSAPOT00000016679.1">
    <property type="protein sequence ID" value="ENSAPOP00000000546.1"/>
    <property type="gene ID" value="ENSAPOG00000001737.1"/>
</dbReference>
<evidence type="ECO:0008006" key="5">
    <source>
        <dbReference type="Google" id="ProtNLM"/>
    </source>
</evidence>
<dbReference type="Proteomes" id="UP000257200">
    <property type="component" value="Unplaced"/>
</dbReference>
<proteinExistence type="predicted"/>
<dbReference type="SUPFAM" id="SSF58069">
    <property type="entry name" value="Virus ectodomain"/>
    <property type="match status" value="1"/>
</dbReference>
<feature type="compositionally biased region" description="Basic residues" evidence="1">
    <location>
        <begin position="32"/>
        <end position="59"/>
    </location>
</feature>
<dbReference type="InterPro" id="IPR018154">
    <property type="entry name" value="TLV/ENV_coat_polyprotein"/>
</dbReference>
<feature type="transmembrane region" description="Helical" evidence="2">
    <location>
        <begin position="239"/>
        <end position="262"/>
    </location>
</feature>
<protein>
    <recommendedName>
        <fullName evidence="5">Envelope glycoprotein</fullName>
    </recommendedName>
</protein>
<dbReference type="GeneTree" id="ENSGT00530000064449"/>
<organism evidence="3 4">
    <name type="scientific">Acanthochromis polyacanthus</name>
    <name type="common">spiny chromis</name>
    <dbReference type="NCBI Taxonomy" id="80966"/>
    <lineage>
        <taxon>Eukaryota</taxon>
        <taxon>Metazoa</taxon>
        <taxon>Chordata</taxon>
        <taxon>Craniata</taxon>
        <taxon>Vertebrata</taxon>
        <taxon>Euteleostomi</taxon>
        <taxon>Actinopterygii</taxon>
        <taxon>Neopterygii</taxon>
        <taxon>Teleostei</taxon>
        <taxon>Neoteleostei</taxon>
        <taxon>Acanthomorphata</taxon>
        <taxon>Ovalentaria</taxon>
        <taxon>Pomacentridae</taxon>
        <taxon>Acanthochromis</taxon>
    </lineage>
</organism>
<name>A0A3Q1E9Q4_9TELE</name>
<keyword evidence="4" id="KW-1185">Reference proteome</keyword>
<evidence type="ECO:0000313" key="4">
    <source>
        <dbReference type="Proteomes" id="UP000257200"/>
    </source>
</evidence>
<reference evidence="3" key="2">
    <citation type="submission" date="2025-09" db="UniProtKB">
        <authorList>
            <consortium name="Ensembl"/>
        </authorList>
    </citation>
    <scope>IDENTIFICATION</scope>
</reference>
<evidence type="ECO:0000256" key="2">
    <source>
        <dbReference type="SAM" id="Phobius"/>
    </source>
</evidence>
<feature type="region of interest" description="Disordered" evidence="1">
    <location>
        <begin position="1"/>
        <end position="62"/>
    </location>
</feature>
<dbReference type="AlphaFoldDB" id="A0A3Q1E9Q4"/>
<keyword evidence="2" id="KW-1133">Transmembrane helix</keyword>
<keyword evidence="2" id="KW-0812">Transmembrane</keyword>
<reference evidence="3" key="1">
    <citation type="submission" date="2025-08" db="UniProtKB">
        <authorList>
            <consortium name="Ensembl"/>
        </authorList>
    </citation>
    <scope>IDENTIFICATION</scope>
</reference>
<evidence type="ECO:0000313" key="3">
    <source>
        <dbReference type="Ensembl" id="ENSAPOP00000000546.1"/>
    </source>
</evidence>
<accession>A0A3Q1E9Q4</accession>
<evidence type="ECO:0000256" key="1">
    <source>
        <dbReference type="SAM" id="MobiDB-lite"/>
    </source>
</evidence>
<sequence length="304" mass="34736">MLTGQLSIIAQRPDRLQEAEPLPTPRSTSQPKRSRTQTRNKTRSRNRTPKRNRTQKRTRRSAELDGWDWKNSGEVYISWDQVPYGVPYEHAAIHPGWIEPGRVAGSAPMYGQAVNAQYVARNSRWVNLLWYNQQRFINYTIKGLSLVREQLHATSIMVLQNRFVIESLMAPHQGVCEEIGEECCTEIPLYTAADGNLTRVLNEMRRMRDEHVLNSNWNTQIRSFWDWLTKGGWLHTLKVIGIAIGVFCLMVMVVVCCIAPILRLMVSTVFKKISGQFPLVQVQNAEQVNTVSTHTTGGIYDGDP</sequence>
<dbReference type="InParanoid" id="A0A3Q1E9Q4"/>
<dbReference type="STRING" id="80966.ENSAPOP00000000546"/>
<dbReference type="Gene3D" id="1.10.287.210">
    <property type="match status" value="1"/>
</dbReference>